<evidence type="ECO:0000259" key="7">
    <source>
        <dbReference type="PROSITE" id="PS51704"/>
    </source>
</evidence>
<dbReference type="EMBL" id="CM017872">
    <property type="protein sequence ID" value="KAG1327150.1"/>
    <property type="molecule type" value="Genomic_DNA"/>
</dbReference>
<dbReference type="PANTHER" id="PTHR43620:SF44">
    <property type="entry name" value="GLYCEROPHOSPHODIESTER PHOSPHODIESTERASE GDPDL6-RELATED"/>
    <property type="match status" value="1"/>
</dbReference>
<evidence type="ECO:0000313" key="8">
    <source>
        <dbReference type="EMBL" id="KAG1327150.1"/>
    </source>
</evidence>
<evidence type="ECO:0000256" key="6">
    <source>
        <dbReference type="SAM" id="MobiDB-lite"/>
    </source>
</evidence>
<protein>
    <recommendedName>
        <fullName evidence="1">glycerophosphodiester phosphodiesterase</fullName>
        <ecNumber evidence="1">3.1.4.46</ecNumber>
    </recommendedName>
</protein>
<evidence type="ECO:0000256" key="3">
    <source>
        <dbReference type="ARBA" id="ARBA00022798"/>
    </source>
</evidence>
<dbReference type="PANTHER" id="PTHR43620">
    <property type="entry name" value="GLYCEROPHOSPHORYL DIESTER PHOSPHODIESTERASE"/>
    <property type="match status" value="1"/>
</dbReference>
<dbReference type="AlphaFoldDB" id="A0A8K0HV74"/>
<feature type="region of interest" description="Disordered" evidence="6">
    <location>
        <begin position="1"/>
        <end position="59"/>
    </location>
</feature>
<evidence type="ECO:0000313" key="9">
    <source>
        <dbReference type="Proteomes" id="UP000797356"/>
    </source>
</evidence>
<comment type="catalytic activity">
    <reaction evidence="5">
        <text>a sn-glycero-3-phosphodiester + H2O = an alcohol + sn-glycerol 3-phosphate + H(+)</text>
        <dbReference type="Rhea" id="RHEA:12969"/>
        <dbReference type="ChEBI" id="CHEBI:15377"/>
        <dbReference type="ChEBI" id="CHEBI:15378"/>
        <dbReference type="ChEBI" id="CHEBI:30879"/>
        <dbReference type="ChEBI" id="CHEBI:57597"/>
        <dbReference type="ChEBI" id="CHEBI:83408"/>
        <dbReference type="EC" id="3.1.4.46"/>
    </reaction>
</comment>
<evidence type="ECO:0000256" key="2">
    <source>
        <dbReference type="ARBA" id="ARBA00022729"/>
    </source>
</evidence>
<proteinExistence type="predicted"/>
<accession>A0A8K0HV74</accession>
<dbReference type="PROSITE" id="PS51704">
    <property type="entry name" value="GP_PDE"/>
    <property type="match status" value="1"/>
</dbReference>
<dbReference type="GO" id="GO:0008889">
    <property type="term" value="F:glycerophosphodiester phosphodiesterase activity"/>
    <property type="evidence" value="ECO:0007669"/>
    <property type="project" value="UniProtKB-EC"/>
</dbReference>
<reference evidence="8" key="2">
    <citation type="submission" date="2019-07" db="EMBL/GenBank/DDBJ databases">
        <authorList>
            <person name="Yang Y."/>
            <person name="Bocs S."/>
            <person name="Baudouin L."/>
        </authorList>
    </citation>
    <scope>NUCLEOTIDE SEQUENCE</scope>
    <source>
        <tissue evidence="8">Spear leaf of Hainan Tall coconut</tissue>
    </source>
</reference>
<evidence type="ECO:0000256" key="5">
    <source>
        <dbReference type="ARBA" id="ARBA00047512"/>
    </source>
</evidence>
<reference evidence="8" key="1">
    <citation type="journal article" date="2017" name="Gigascience">
        <title>The genome draft of coconut (Cocos nucifera).</title>
        <authorList>
            <person name="Xiao Y."/>
            <person name="Xu P."/>
            <person name="Fan H."/>
            <person name="Baudouin L."/>
            <person name="Xia W."/>
            <person name="Bocs S."/>
            <person name="Xu J."/>
            <person name="Li Q."/>
            <person name="Guo A."/>
            <person name="Zhou L."/>
            <person name="Li J."/>
            <person name="Wu Y."/>
            <person name="Ma Z."/>
            <person name="Armero A."/>
            <person name="Issali A.E."/>
            <person name="Liu N."/>
            <person name="Peng M."/>
            <person name="Yang Y."/>
        </authorList>
    </citation>
    <scope>NUCLEOTIDE SEQUENCE</scope>
    <source>
        <tissue evidence="8">Spear leaf of Hainan Tall coconut</tissue>
    </source>
</reference>
<dbReference type="InterPro" id="IPR017946">
    <property type="entry name" value="PLC-like_Pdiesterase_TIM-brl"/>
</dbReference>
<evidence type="ECO:0000256" key="1">
    <source>
        <dbReference type="ARBA" id="ARBA00012247"/>
    </source>
</evidence>
<dbReference type="Gene3D" id="3.20.20.190">
    <property type="entry name" value="Phosphatidylinositol (PI) phosphodiesterase"/>
    <property type="match status" value="1"/>
</dbReference>
<dbReference type="SUPFAM" id="SSF51695">
    <property type="entry name" value="PLC-like phosphodiesterases"/>
    <property type="match status" value="1"/>
</dbReference>
<evidence type="ECO:0000256" key="4">
    <source>
        <dbReference type="ARBA" id="ARBA00022801"/>
    </source>
</evidence>
<keyword evidence="4" id="KW-0378">Hydrolase</keyword>
<dbReference type="GO" id="GO:0006629">
    <property type="term" value="P:lipid metabolic process"/>
    <property type="evidence" value="ECO:0007669"/>
    <property type="project" value="InterPro"/>
</dbReference>
<feature type="domain" description="GP-PDE" evidence="7">
    <location>
        <begin position="74"/>
        <end position="219"/>
    </location>
</feature>
<dbReference type="EC" id="3.1.4.46" evidence="1"/>
<comment type="caution">
    <text evidence="8">The sequence shown here is derived from an EMBL/GenBank/DDBJ whole genome shotgun (WGS) entry which is preliminary data.</text>
</comment>
<organism evidence="8 9">
    <name type="scientific">Cocos nucifera</name>
    <name type="common">Coconut palm</name>
    <dbReference type="NCBI Taxonomy" id="13894"/>
    <lineage>
        <taxon>Eukaryota</taxon>
        <taxon>Viridiplantae</taxon>
        <taxon>Streptophyta</taxon>
        <taxon>Embryophyta</taxon>
        <taxon>Tracheophyta</taxon>
        <taxon>Spermatophyta</taxon>
        <taxon>Magnoliopsida</taxon>
        <taxon>Liliopsida</taxon>
        <taxon>Arecaceae</taxon>
        <taxon>Arecoideae</taxon>
        <taxon>Cocoseae</taxon>
        <taxon>Attaleinae</taxon>
        <taxon>Cocos</taxon>
    </lineage>
</organism>
<feature type="compositionally biased region" description="Basic and acidic residues" evidence="6">
    <location>
        <begin position="13"/>
        <end position="31"/>
    </location>
</feature>
<keyword evidence="3" id="KW-0319">Glycerol metabolism</keyword>
<keyword evidence="9" id="KW-1185">Reference proteome</keyword>
<feature type="compositionally biased region" description="Low complexity" evidence="6">
    <location>
        <begin position="43"/>
        <end position="59"/>
    </location>
</feature>
<dbReference type="Proteomes" id="UP000797356">
    <property type="component" value="Chromosome 1"/>
</dbReference>
<dbReference type="OrthoDB" id="1058301at2759"/>
<name>A0A8K0HV74_COCNU</name>
<dbReference type="GO" id="GO:0006071">
    <property type="term" value="P:glycerol metabolic process"/>
    <property type="evidence" value="ECO:0007669"/>
    <property type="project" value="UniProtKB-KW"/>
</dbReference>
<gene>
    <name evidence="8" type="ORF">COCNU_01G010840</name>
</gene>
<sequence>MCTTAAAANLPMDGREGCSDSPSQKRDRKTLSGEVAKPGNQLAAKPAAADPANAKPAAAKPQAAKWKALSGNAPLVIARGGFSGIFPESSQFALATSLKETVLLCDLQWTKDGAGICLSDLKLDNSTTISTVFPKRDMSYSVNGQSLKGWFSVDFTIDELISNVTNQTLFLMRALLLSGLSHLRTEALLFFDAFSFENEGTPFLGAFSFENESTSVDCI</sequence>
<dbReference type="InterPro" id="IPR030395">
    <property type="entry name" value="GP_PDE_dom"/>
</dbReference>
<keyword evidence="2" id="KW-0732">Signal</keyword>